<feature type="transmembrane region" description="Helical" evidence="11">
    <location>
        <begin position="12"/>
        <end position="30"/>
    </location>
</feature>
<dbReference type="InterPro" id="IPR005829">
    <property type="entry name" value="Sugar_transporter_CS"/>
</dbReference>
<evidence type="ECO:0000256" key="4">
    <source>
        <dbReference type="ARBA" id="ARBA00022597"/>
    </source>
</evidence>
<gene>
    <name evidence="13" type="ORF">FA09DRAFT_292849</name>
</gene>
<comment type="similarity">
    <text evidence="2 9">Belongs to the major facilitator superfamily. Sugar transporter (TC 2.A.1.1) family.</text>
</comment>
<evidence type="ECO:0000256" key="9">
    <source>
        <dbReference type="RuleBase" id="RU003346"/>
    </source>
</evidence>
<evidence type="ECO:0000256" key="8">
    <source>
        <dbReference type="ARBA" id="ARBA00049119"/>
    </source>
</evidence>
<evidence type="ECO:0000256" key="11">
    <source>
        <dbReference type="SAM" id="Phobius"/>
    </source>
</evidence>
<feature type="transmembrane region" description="Helical" evidence="11">
    <location>
        <begin position="159"/>
        <end position="177"/>
    </location>
</feature>
<reference evidence="13 14" key="1">
    <citation type="journal article" date="2018" name="Mol. Biol. Evol.">
        <title>Broad Genomic Sampling Reveals a Smut Pathogenic Ancestry of the Fungal Clade Ustilaginomycotina.</title>
        <authorList>
            <person name="Kijpornyongpan T."/>
            <person name="Mondo S.J."/>
            <person name="Barry K."/>
            <person name="Sandor L."/>
            <person name="Lee J."/>
            <person name="Lipzen A."/>
            <person name="Pangilinan J."/>
            <person name="LaButti K."/>
            <person name="Hainaut M."/>
            <person name="Henrissat B."/>
            <person name="Grigoriev I.V."/>
            <person name="Spatafora J.W."/>
            <person name="Aime M.C."/>
        </authorList>
    </citation>
    <scope>NUCLEOTIDE SEQUENCE [LARGE SCALE GENOMIC DNA]</scope>
    <source>
        <strain evidence="13 14">MCA 4186</strain>
    </source>
</reference>
<dbReference type="Proteomes" id="UP000245946">
    <property type="component" value="Unassembled WGS sequence"/>
</dbReference>
<dbReference type="PANTHER" id="PTHR48022:SF75">
    <property type="entry name" value="GALACTOSE TRANSPORTER-RELATED"/>
    <property type="match status" value="1"/>
</dbReference>
<keyword evidence="3 9" id="KW-0813">Transport</keyword>
<evidence type="ECO:0000256" key="5">
    <source>
        <dbReference type="ARBA" id="ARBA00022692"/>
    </source>
</evidence>
<dbReference type="InterPro" id="IPR020846">
    <property type="entry name" value="MFS_dom"/>
</dbReference>
<feature type="transmembrane region" description="Helical" evidence="11">
    <location>
        <begin position="442"/>
        <end position="462"/>
    </location>
</feature>
<keyword evidence="6 11" id="KW-1133">Transmembrane helix</keyword>
<name>A0A316ZJH1_9BASI</name>
<dbReference type="RefSeq" id="XP_025601503.1">
    <property type="nucleotide sequence ID" value="XM_025740027.1"/>
</dbReference>
<feature type="transmembrane region" description="Helical" evidence="11">
    <location>
        <begin position="378"/>
        <end position="402"/>
    </location>
</feature>
<feature type="domain" description="Major facilitator superfamily (MFS) profile" evidence="12">
    <location>
        <begin position="17"/>
        <end position="466"/>
    </location>
</feature>
<dbReference type="EMBL" id="KZ819283">
    <property type="protein sequence ID" value="PWO01225.1"/>
    <property type="molecule type" value="Genomic_DNA"/>
</dbReference>
<feature type="region of interest" description="Disordered" evidence="10">
    <location>
        <begin position="504"/>
        <end position="547"/>
    </location>
</feature>
<dbReference type="InterPro" id="IPR050360">
    <property type="entry name" value="MFS_Sugar_Transporters"/>
</dbReference>
<feature type="transmembrane region" description="Helical" evidence="11">
    <location>
        <begin position="102"/>
        <end position="124"/>
    </location>
</feature>
<feature type="transmembrane region" description="Helical" evidence="11">
    <location>
        <begin position="414"/>
        <end position="436"/>
    </location>
</feature>
<keyword evidence="7 11" id="KW-0472">Membrane</keyword>
<dbReference type="InterPro" id="IPR036259">
    <property type="entry name" value="MFS_trans_sf"/>
</dbReference>
<dbReference type="AlphaFoldDB" id="A0A316ZJH1"/>
<evidence type="ECO:0000256" key="2">
    <source>
        <dbReference type="ARBA" id="ARBA00010992"/>
    </source>
</evidence>
<dbReference type="PROSITE" id="PS50850">
    <property type="entry name" value="MFS"/>
    <property type="match status" value="1"/>
</dbReference>
<feature type="compositionally biased region" description="Basic and acidic residues" evidence="10">
    <location>
        <begin position="528"/>
        <end position="547"/>
    </location>
</feature>
<comment type="subcellular location">
    <subcellularLocation>
        <location evidence="1">Membrane</location>
        <topology evidence="1">Multi-pass membrane protein</topology>
    </subcellularLocation>
</comment>
<evidence type="ECO:0000259" key="12">
    <source>
        <dbReference type="PROSITE" id="PS50850"/>
    </source>
</evidence>
<feature type="compositionally biased region" description="Basic and acidic residues" evidence="10">
    <location>
        <begin position="504"/>
        <end position="521"/>
    </location>
</feature>
<sequence>MPIHVGGTPIGARTIFVALLASMGGFLFGYDSGQISGIQEMPRFIEAFSTEPGPRVTWPDIAQFNSWLLGLIVSSLSIGTFIGVLLGAPLADRLGRRAAMSIETLVFSLGVVIQVTAFEAWWQVAIGRGVSGLGVGALSAVVPVYMGETVPSQLRGSCVACYQLFITLGILVSNLINLGTREISSSASWRLPIVIGIPFAAILGLGIWLCPESPRWLVSRGRNDQAYAGLSVMRGLTKGTADAWVEADYAAIITAHEKDSKMRPAGWLDCFRVENKTLHRTLLGIMVQALQQLTGANFFFYFGPTIFQGVGVADPFVVAVILGAINVFCTFLGLYALERFGRRIPLIVGAAGMAVWLIVFATAGTVGDPSSRPIGTLLIVAASFFILFYASTWAPGAWLFIGESFSGRTRAKQAALGAASNWAWNFMISFFTTPIVSSIDLAYGYVFAGCMVFATVFAYFFVYETKDLQIEQVDEMYNDPAAKPWNSRKWVPAGYTARNQLKEEKSDVLAVEDPQHGEWRSQPDPVTGEERDTVRKHKETPQRTQDA</sequence>
<protein>
    <submittedName>
        <fullName evidence="13">Putative HXT5-hexose transporter</fullName>
    </submittedName>
</protein>
<evidence type="ECO:0000313" key="13">
    <source>
        <dbReference type="EMBL" id="PWO01225.1"/>
    </source>
</evidence>
<feature type="transmembrane region" description="Helical" evidence="11">
    <location>
        <begin position="130"/>
        <end position="147"/>
    </location>
</feature>
<dbReference type="InterPro" id="IPR005828">
    <property type="entry name" value="MFS_sugar_transport-like"/>
</dbReference>
<dbReference type="PANTHER" id="PTHR48022">
    <property type="entry name" value="PLASTIDIC GLUCOSE TRANSPORTER 4"/>
    <property type="match status" value="1"/>
</dbReference>
<dbReference type="GO" id="GO:0005351">
    <property type="term" value="F:carbohydrate:proton symporter activity"/>
    <property type="evidence" value="ECO:0007669"/>
    <property type="project" value="TreeGrafter"/>
</dbReference>
<keyword evidence="4" id="KW-0762">Sugar transport</keyword>
<dbReference type="Gene3D" id="1.20.1250.20">
    <property type="entry name" value="MFS general substrate transporter like domains"/>
    <property type="match status" value="1"/>
</dbReference>
<dbReference type="SUPFAM" id="SSF103473">
    <property type="entry name" value="MFS general substrate transporter"/>
    <property type="match status" value="1"/>
</dbReference>
<evidence type="ECO:0000256" key="6">
    <source>
        <dbReference type="ARBA" id="ARBA00022989"/>
    </source>
</evidence>
<accession>A0A316ZJH1</accession>
<dbReference type="OrthoDB" id="5141738at2759"/>
<feature type="transmembrane region" description="Helical" evidence="11">
    <location>
        <begin position="344"/>
        <end position="366"/>
    </location>
</feature>
<dbReference type="NCBIfam" id="TIGR00879">
    <property type="entry name" value="SP"/>
    <property type="match status" value="1"/>
</dbReference>
<dbReference type="InterPro" id="IPR003663">
    <property type="entry name" value="Sugar/inositol_transpt"/>
</dbReference>
<feature type="transmembrane region" description="Helical" evidence="11">
    <location>
        <begin position="189"/>
        <end position="210"/>
    </location>
</feature>
<dbReference type="PROSITE" id="PS00216">
    <property type="entry name" value="SUGAR_TRANSPORT_1"/>
    <property type="match status" value="2"/>
</dbReference>
<feature type="transmembrane region" description="Helical" evidence="11">
    <location>
        <begin position="315"/>
        <end position="337"/>
    </location>
</feature>
<organism evidence="13 14">
    <name type="scientific">Tilletiopsis washingtonensis</name>
    <dbReference type="NCBI Taxonomy" id="58919"/>
    <lineage>
        <taxon>Eukaryota</taxon>
        <taxon>Fungi</taxon>
        <taxon>Dikarya</taxon>
        <taxon>Basidiomycota</taxon>
        <taxon>Ustilaginomycotina</taxon>
        <taxon>Exobasidiomycetes</taxon>
        <taxon>Entylomatales</taxon>
        <taxon>Entylomatales incertae sedis</taxon>
        <taxon>Tilletiopsis</taxon>
    </lineage>
</organism>
<evidence type="ECO:0000256" key="7">
    <source>
        <dbReference type="ARBA" id="ARBA00023136"/>
    </source>
</evidence>
<keyword evidence="5 11" id="KW-0812">Transmembrane</keyword>
<evidence type="ECO:0000256" key="1">
    <source>
        <dbReference type="ARBA" id="ARBA00004141"/>
    </source>
</evidence>
<dbReference type="PROSITE" id="PS00217">
    <property type="entry name" value="SUGAR_TRANSPORT_2"/>
    <property type="match status" value="1"/>
</dbReference>
<proteinExistence type="inferred from homology"/>
<feature type="transmembrane region" description="Helical" evidence="11">
    <location>
        <begin position="67"/>
        <end position="90"/>
    </location>
</feature>
<evidence type="ECO:0000256" key="3">
    <source>
        <dbReference type="ARBA" id="ARBA00022448"/>
    </source>
</evidence>
<dbReference type="STRING" id="58919.A0A316ZJH1"/>
<dbReference type="GO" id="GO:0005886">
    <property type="term" value="C:plasma membrane"/>
    <property type="evidence" value="ECO:0007669"/>
    <property type="project" value="TreeGrafter"/>
</dbReference>
<dbReference type="CDD" id="cd17356">
    <property type="entry name" value="MFS_HXT"/>
    <property type="match status" value="1"/>
</dbReference>
<comment type="catalytic activity">
    <reaction evidence="8">
        <text>myo-inositol(out) + H(+)(out) = myo-inositol(in) + H(+)(in)</text>
        <dbReference type="Rhea" id="RHEA:60364"/>
        <dbReference type="ChEBI" id="CHEBI:15378"/>
        <dbReference type="ChEBI" id="CHEBI:17268"/>
    </reaction>
</comment>
<dbReference type="Pfam" id="PF00083">
    <property type="entry name" value="Sugar_tr"/>
    <property type="match status" value="1"/>
</dbReference>
<evidence type="ECO:0000256" key="10">
    <source>
        <dbReference type="SAM" id="MobiDB-lite"/>
    </source>
</evidence>
<dbReference type="PRINTS" id="PR00171">
    <property type="entry name" value="SUGRTRNSPORT"/>
</dbReference>
<keyword evidence="14" id="KW-1185">Reference proteome</keyword>
<evidence type="ECO:0000313" key="14">
    <source>
        <dbReference type="Proteomes" id="UP000245946"/>
    </source>
</evidence>
<dbReference type="GeneID" id="37267573"/>